<evidence type="ECO:0000313" key="3">
    <source>
        <dbReference type="Proteomes" id="UP000014074"/>
    </source>
</evidence>
<dbReference type="Gene3D" id="3.40.50.1820">
    <property type="entry name" value="alpha/beta hydrolase"/>
    <property type="match status" value="1"/>
</dbReference>
<dbReference type="GO" id="GO:0016787">
    <property type="term" value="F:hydrolase activity"/>
    <property type="evidence" value="ECO:0007669"/>
    <property type="project" value="UniProtKB-KW"/>
</dbReference>
<dbReference type="PANTHER" id="PTHR17630">
    <property type="entry name" value="DIENELACTONE HYDROLASE"/>
    <property type="match status" value="1"/>
</dbReference>
<dbReference type="InterPro" id="IPR029058">
    <property type="entry name" value="AB_hydrolase_fold"/>
</dbReference>
<dbReference type="SUPFAM" id="SSF53474">
    <property type="entry name" value="alpha/beta-Hydrolases"/>
    <property type="match status" value="1"/>
</dbReference>
<evidence type="ECO:0000313" key="2">
    <source>
        <dbReference type="EMBL" id="EON98838.1"/>
    </source>
</evidence>
<dbReference type="KEGG" id="tmn:UCRPA7_5639"/>
<dbReference type="PANTHER" id="PTHR17630:SF44">
    <property type="entry name" value="PROTEIN AIM2"/>
    <property type="match status" value="1"/>
</dbReference>
<dbReference type="Pfam" id="PF01738">
    <property type="entry name" value="DLH"/>
    <property type="match status" value="1"/>
</dbReference>
<dbReference type="InterPro" id="IPR002925">
    <property type="entry name" value="Dienelactn_hydro"/>
</dbReference>
<feature type="domain" description="Dienelactone hydrolase" evidence="1">
    <location>
        <begin position="4"/>
        <end position="209"/>
    </location>
</feature>
<keyword evidence="2" id="KW-0378">Hydrolase</keyword>
<dbReference type="RefSeq" id="XP_007916375.1">
    <property type="nucleotide sequence ID" value="XM_007918184.1"/>
</dbReference>
<gene>
    <name evidence="2" type="ORF">UCRPA7_5639</name>
</gene>
<sequence length="211" mass="23383">MYVTPTKNRTTYRAVLYLTDAFGLPLIENKLLADSFARAGYLTVMPDIFSGDPAPHDITFNSSEFLARHTTNATDPIVATTIGYMRQNLGVKVLAVTGYCFGGRYAFRFGGENRGTDVVFAAHPSLLEDDEVSGVNAPASIAAAEIDQLMLPERRLEIENLLGESLKPFQVSLYSGTRHGFGTRGNISNPEERFGKEEAFFQAVRWFDKWA</sequence>
<organism evidence="2 3">
    <name type="scientific">Phaeoacremonium minimum (strain UCR-PA7)</name>
    <name type="common">Esca disease fungus</name>
    <name type="synonym">Togninia minima</name>
    <dbReference type="NCBI Taxonomy" id="1286976"/>
    <lineage>
        <taxon>Eukaryota</taxon>
        <taxon>Fungi</taxon>
        <taxon>Dikarya</taxon>
        <taxon>Ascomycota</taxon>
        <taxon>Pezizomycotina</taxon>
        <taxon>Sordariomycetes</taxon>
        <taxon>Sordariomycetidae</taxon>
        <taxon>Togniniales</taxon>
        <taxon>Togniniaceae</taxon>
        <taxon>Phaeoacremonium</taxon>
    </lineage>
</organism>
<evidence type="ECO:0000259" key="1">
    <source>
        <dbReference type="Pfam" id="PF01738"/>
    </source>
</evidence>
<dbReference type="OrthoDB" id="17560at2759"/>
<proteinExistence type="predicted"/>
<keyword evidence="3" id="KW-1185">Reference proteome</keyword>
<dbReference type="HOGENOM" id="CLU_054590_2_1_1"/>
<dbReference type="EMBL" id="KB933188">
    <property type="protein sequence ID" value="EON98838.1"/>
    <property type="molecule type" value="Genomic_DNA"/>
</dbReference>
<protein>
    <submittedName>
        <fullName evidence="2">Putative dienelactone hydrolase protein</fullName>
    </submittedName>
</protein>
<reference evidence="3" key="1">
    <citation type="journal article" date="2013" name="Genome Announc.">
        <title>Draft genome sequence of the ascomycete Phaeoacremonium aleophilum strain UCR-PA7, a causal agent of the esca disease complex in grapevines.</title>
        <authorList>
            <person name="Blanco-Ulate B."/>
            <person name="Rolshausen P."/>
            <person name="Cantu D."/>
        </authorList>
    </citation>
    <scope>NUCLEOTIDE SEQUENCE [LARGE SCALE GENOMIC DNA]</scope>
    <source>
        <strain evidence="3">UCR-PA7</strain>
    </source>
</reference>
<dbReference type="eggNOG" id="KOG3043">
    <property type="taxonomic scope" value="Eukaryota"/>
</dbReference>
<dbReference type="AlphaFoldDB" id="R8BHP2"/>
<accession>R8BHP2</accession>
<dbReference type="Proteomes" id="UP000014074">
    <property type="component" value="Unassembled WGS sequence"/>
</dbReference>
<name>R8BHP2_PHAM7</name>
<dbReference type="GeneID" id="19326213"/>